<dbReference type="InterPro" id="IPR009538">
    <property type="entry name" value="PV-1"/>
</dbReference>
<dbReference type="Proteomes" id="UP000694541">
    <property type="component" value="Unplaced"/>
</dbReference>
<reference evidence="3" key="2">
    <citation type="submission" date="2025-09" db="UniProtKB">
        <authorList>
            <consortium name="Ensembl"/>
        </authorList>
    </citation>
    <scope>IDENTIFICATION</scope>
</reference>
<organism evidence="3 4">
    <name type="scientific">Accipiter nisus</name>
    <name type="common">Eurasian sparrowhawk</name>
    <dbReference type="NCBI Taxonomy" id="211598"/>
    <lineage>
        <taxon>Eukaryota</taxon>
        <taxon>Metazoa</taxon>
        <taxon>Chordata</taxon>
        <taxon>Craniata</taxon>
        <taxon>Vertebrata</taxon>
        <taxon>Euteleostomi</taxon>
        <taxon>Archelosauria</taxon>
        <taxon>Archosauria</taxon>
        <taxon>Dinosauria</taxon>
        <taxon>Saurischia</taxon>
        <taxon>Theropoda</taxon>
        <taxon>Coelurosauria</taxon>
        <taxon>Aves</taxon>
        <taxon>Neognathae</taxon>
        <taxon>Neoaves</taxon>
        <taxon>Telluraves</taxon>
        <taxon>Accipitrimorphae</taxon>
        <taxon>Accipitriformes</taxon>
        <taxon>Accipitridae</taxon>
        <taxon>Accipitrinae</taxon>
        <taxon>Accipiter</taxon>
    </lineage>
</organism>
<accession>A0A8B9M717</accession>
<feature type="coiled-coil region" evidence="1">
    <location>
        <begin position="159"/>
        <end position="193"/>
    </location>
</feature>
<evidence type="ECO:0000256" key="1">
    <source>
        <dbReference type="SAM" id="Coils"/>
    </source>
</evidence>
<keyword evidence="2" id="KW-1133">Transmembrane helix</keyword>
<dbReference type="PANTHER" id="PTHR21687">
    <property type="entry name" value="PLASMALEMMA VESICLE-ASSOCIATED PROTEIN"/>
    <property type="match status" value="1"/>
</dbReference>
<dbReference type="PANTHER" id="PTHR21687:SF5">
    <property type="entry name" value="PLASMALEMMA VESICLE-ASSOCIATED PROTEIN"/>
    <property type="match status" value="1"/>
</dbReference>
<evidence type="ECO:0008006" key="5">
    <source>
        <dbReference type="Google" id="ProtNLM"/>
    </source>
</evidence>
<proteinExistence type="predicted"/>
<dbReference type="GO" id="GO:0002693">
    <property type="term" value="P:positive regulation of cellular extravasation"/>
    <property type="evidence" value="ECO:0007669"/>
    <property type="project" value="TreeGrafter"/>
</dbReference>
<feature type="coiled-coil region" evidence="1">
    <location>
        <begin position="287"/>
        <end position="339"/>
    </location>
</feature>
<keyword evidence="2" id="KW-0472">Membrane</keyword>
<evidence type="ECO:0000313" key="4">
    <source>
        <dbReference type="Proteomes" id="UP000694541"/>
    </source>
</evidence>
<dbReference type="GO" id="GO:0043114">
    <property type="term" value="P:regulation of vascular permeability"/>
    <property type="evidence" value="ECO:0007669"/>
    <property type="project" value="TreeGrafter"/>
</dbReference>
<protein>
    <recommendedName>
        <fullName evidence="5">PLVAP protein</fullName>
    </recommendedName>
</protein>
<evidence type="ECO:0000256" key="2">
    <source>
        <dbReference type="SAM" id="Phobius"/>
    </source>
</evidence>
<name>A0A8B9M717_9AVES</name>
<dbReference type="Pfam" id="PF06637">
    <property type="entry name" value="PV-1"/>
    <property type="match status" value="1"/>
</dbReference>
<feature type="transmembrane region" description="Helical" evidence="2">
    <location>
        <begin position="30"/>
        <end position="52"/>
    </location>
</feature>
<dbReference type="Ensembl" id="ENSANIT00000004688.1">
    <property type="protein sequence ID" value="ENSANIP00000004541.1"/>
    <property type="gene ID" value="ENSANIG00000003084.1"/>
</dbReference>
<keyword evidence="4" id="KW-1185">Reference proteome</keyword>
<keyword evidence="2" id="KW-0812">Transmembrane</keyword>
<evidence type="ECO:0000313" key="3">
    <source>
        <dbReference type="Ensembl" id="ENSANIP00000004541.1"/>
    </source>
</evidence>
<dbReference type="AlphaFoldDB" id="A0A8B9M717"/>
<reference evidence="3" key="1">
    <citation type="submission" date="2025-08" db="UniProtKB">
        <authorList>
            <consortium name="Ensembl"/>
        </authorList>
    </citation>
    <scope>IDENTIFICATION</scope>
</reference>
<sequence length="514" mass="58222">MEKSRYAMAKFGLEAKEAMPKRDCGFYVKYIFLFTSLIQFLIILGLVLFMVYGNAQAGTDTHLRLLEEQLQDRYNKIITLSGRNMNLTRTLNATLKEKQGLQVLAQKVQRDLDKCNSTQGSNPIPKLQEMMKIIFYQKIKLDECHMTISVINASCSADKALLRNQLDQTALAKKELEENCRKAGATLTKATQEQESCQRDLLNTRIACEPAKSNLELLKHECRSLRSDMNYFFQRIKGLAVPYSCNDVNDQVTWLTQQTEGLFLWQQERETKYMGKTVCDMNMLQCHMNCSREKQDLDKRLQDAEKQVKGNQEEKKKLLVEKEQLSKELEEKSKAAAQAGYFKEQLNICMGSKVRELPGHGDIPGHPAWPCREHTRLGTYLFLLHVPFCKRTSARAFSLARALLHAHNFLLQKALLRGCEYTPGTDKPLQHPRAPFLPRGAVPRGPAVPALTTTVRSPPQMDTFFDVTGSRVLGSSGRPGPFASTGSYADALRNHGIFGNMGESWGAGWGTRWE</sequence>
<keyword evidence="1" id="KW-0175">Coiled coil</keyword>